<proteinExistence type="predicted"/>
<keyword evidence="3" id="KW-1185">Reference proteome</keyword>
<sequence length="109" mass="12460">MAHKNGKRPKLGRRSKLGRRYIAWRNGLPRGWRILCDIVSTVVVVIVAAYAFMWAVGLLVILAPVLMFLGFARGDADSLRRDRERDRQWEEDNDPRGNGPRSMASGYFD</sequence>
<evidence type="ECO:0000313" key="2">
    <source>
        <dbReference type="EMBL" id="GLK13273.1"/>
    </source>
</evidence>
<evidence type="ECO:0000313" key="3">
    <source>
        <dbReference type="Proteomes" id="UP001143474"/>
    </source>
</evidence>
<reference evidence="2" key="1">
    <citation type="journal article" date="2014" name="Int. J. Syst. Evol. Microbiol.">
        <title>Complete genome sequence of Corynebacterium casei LMG S-19264T (=DSM 44701T), isolated from a smear-ripened cheese.</title>
        <authorList>
            <consortium name="US DOE Joint Genome Institute (JGI-PGF)"/>
            <person name="Walter F."/>
            <person name="Albersmeier A."/>
            <person name="Kalinowski J."/>
            <person name="Ruckert C."/>
        </authorList>
    </citation>
    <scope>NUCLEOTIDE SEQUENCE</scope>
    <source>
        <strain evidence="2">VKM Ac-2007</strain>
    </source>
</reference>
<gene>
    <name evidence="2" type="ORF">GCM10017600_66840</name>
</gene>
<dbReference type="Proteomes" id="UP001143474">
    <property type="component" value="Unassembled WGS sequence"/>
</dbReference>
<comment type="caution">
    <text evidence="2">The sequence shown here is derived from an EMBL/GenBank/DDBJ whole genome shotgun (WGS) entry which is preliminary data.</text>
</comment>
<dbReference type="RefSeq" id="WP_271221561.1">
    <property type="nucleotide sequence ID" value="NZ_BAAAVD010000035.1"/>
</dbReference>
<dbReference type="AlphaFoldDB" id="A0A9W6MGT5"/>
<accession>A0A9W6MGT5</accession>
<organism evidence="2 3">
    <name type="scientific">Streptosporangium carneum</name>
    <dbReference type="NCBI Taxonomy" id="47481"/>
    <lineage>
        <taxon>Bacteria</taxon>
        <taxon>Bacillati</taxon>
        <taxon>Actinomycetota</taxon>
        <taxon>Actinomycetes</taxon>
        <taxon>Streptosporangiales</taxon>
        <taxon>Streptosporangiaceae</taxon>
        <taxon>Streptosporangium</taxon>
    </lineage>
</organism>
<reference evidence="2" key="2">
    <citation type="submission" date="2023-01" db="EMBL/GenBank/DDBJ databases">
        <authorList>
            <person name="Sun Q."/>
            <person name="Evtushenko L."/>
        </authorList>
    </citation>
    <scope>NUCLEOTIDE SEQUENCE</scope>
    <source>
        <strain evidence="2">VKM Ac-2007</strain>
    </source>
</reference>
<evidence type="ECO:0000256" key="1">
    <source>
        <dbReference type="SAM" id="MobiDB-lite"/>
    </source>
</evidence>
<feature type="region of interest" description="Disordered" evidence="1">
    <location>
        <begin position="77"/>
        <end position="109"/>
    </location>
</feature>
<protein>
    <recommendedName>
        <fullName evidence="4">DUF3742 family protein</fullName>
    </recommendedName>
</protein>
<dbReference type="EMBL" id="BSEV01000021">
    <property type="protein sequence ID" value="GLK13273.1"/>
    <property type="molecule type" value="Genomic_DNA"/>
</dbReference>
<feature type="compositionally biased region" description="Basic and acidic residues" evidence="1">
    <location>
        <begin position="77"/>
        <end position="90"/>
    </location>
</feature>
<evidence type="ECO:0008006" key="4">
    <source>
        <dbReference type="Google" id="ProtNLM"/>
    </source>
</evidence>
<name>A0A9W6MGT5_9ACTN</name>